<proteinExistence type="predicted"/>
<dbReference type="Gene3D" id="3.40.630.30">
    <property type="match status" value="1"/>
</dbReference>
<dbReference type="PANTHER" id="PTHR13538">
    <property type="entry name" value="N-ACETYLTRANSFERASE 6"/>
    <property type="match status" value="1"/>
</dbReference>
<feature type="domain" description="N-acetyltransferase" evidence="1">
    <location>
        <begin position="1"/>
        <end position="128"/>
    </location>
</feature>
<evidence type="ECO:0000313" key="3">
    <source>
        <dbReference type="Proteomes" id="UP000198604"/>
    </source>
</evidence>
<dbReference type="InterPro" id="IPR000182">
    <property type="entry name" value="GNAT_dom"/>
</dbReference>
<dbReference type="RefSeq" id="WP_093649755.1">
    <property type="nucleotide sequence ID" value="NZ_CTEN01000001.1"/>
</dbReference>
<dbReference type="Pfam" id="PF00583">
    <property type="entry name" value="Acetyltransf_1"/>
    <property type="match status" value="1"/>
</dbReference>
<dbReference type="InterPro" id="IPR039840">
    <property type="entry name" value="NAA80"/>
</dbReference>
<dbReference type="GO" id="GO:0008080">
    <property type="term" value="F:N-acetyltransferase activity"/>
    <property type="evidence" value="ECO:0007669"/>
    <property type="project" value="InterPro"/>
</dbReference>
<dbReference type="PANTHER" id="PTHR13538:SF4">
    <property type="entry name" value="N-ALPHA-ACETYLTRANSFERASE 80"/>
    <property type="match status" value="1"/>
</dbReference>
<dbReference type="CDD" id="cd04301">
    <property type="entry name" value="NAT_SF"/>
    <property type="match status" value="1"/>
</dbReference>
<reference evidence="3" key="1">
    <citation type="submission" date="2015-03" db="EMBL/GenBank/DDBJ databases">
        <authorList>
            <person name="Urmite Genomes"/>
        </authorList>
    </citation>
    <scope>NUCLEOTIDE SEQUENCE [LARGE SCALE GENOMIC DNA]</scope>
    <source>
        <strain evidence="3">FF10</strain>
    </source>
</reference>
<dbReference type="SUPFAM" id="SSF55729">
    <property type="entry name" value="Acyl-CoA N-acyltransferases (Nat)"/>
    <property type="match status" value="1"/>
</dbReference>
<evidence type="ECO:0000313" key="2">
    <source>
        <dbReference type="EMBL" id="CQR24041.1"/>
    </source>
</evidence>
<name>A0A0E4CS15_9STRE</name>
<keyword evidence="2" id="KW-0808">Transferase</keyword>
<sequence length="130" mass="14784">MQDWIDGIFKEQYKEIFGEEGLGQKDPETFYILEEMEGEIVAALQAQQTLETVHIKALVVAKEFRGQGLGMSLLKRLEKESSSLGFKSITLSTKSYQAKDFYLKAGYEIYASLEGVPRGGITKYQFIKWV</sequence>
<dbReference type="GO" id="GO:0005737">
    <property type="term" value="C:cytoplasm"/>
    <property type="evidence" value="ECO:0007669"/>
    <property type="project" value="TreeGrafter"/>
</dbReference>
<dbReference type="OrthoDB" id="9787920at2"/>
<dbReference type="Proteomes" id="UP000198604">
    <property type="component" value="Unassembled WGS sequence"/>
</dbReference>
<dbReference type="STRING" id="1608583.BN1356_00410"/>
<dbReference type="AlphaFoldDB" id="A0A0E4CS15"/>
<dbReference type="GO" id="GO:1905502">
    <property type="term" value="F:acetyl-CoA binding"/>
    <property type="evidence" value="ECO:0007669"/>
    <property type="project" value="TreeGrafter"/>
</dbReference>
<accession>A0A0E4CS15</accession>
<dbReference type="PROSITE" id="PS51186">
    <property type="entry name" value="GNAT"/>
    <property type="match status" value="1"/>
</dbReference>
<dbReference type="InterPro" id="IPR016181">
    <property type="entry name" value="Acyl_CoA_acyltransferase"/>
</dbReference>
<protein>
    <submittedName>
        <fullName evidence="2">Histone acetyltransferase HPA2</fullName>
    </submittedName>
</protein>
<evidence type="ECO:0000259" key="1">
    <source>
        <dbReference type="PROSITE" id="PS51186"/>
    </source>
</evidence>
<dbReference type="EMBL" id="CTEN01000001">
    <property type="protein sequence ID" value="CQR24041.1"/>
    <property type="molecule type" value="Genomic_DNA"/>
</dbReference>
<keyword evidence="3" id="KW-1185">Reference proteome</keyword>
<organism evidence="2 3">
    <name type="scientific">Streptococcus varani</name>
    <dbReference type="NCBI Taxonomy" id="1608583"/>
    <lineage>
        <taxon>Bacteria</taxon>
        <taxon>Bacillati</taxon>
        <taxon>Bacillota</taxon>
        <taxon>Bacilli</taxon>
        <taxon>Lactobacillales</taxon>
        <taxon>Streptococcaceae</taxon>
        <taxon>Streptococcus</taxon>
    </lineage>
</organism>
<gene>
    <name evidence="2" type="ORF">BN1356_00410</name>
</gene>